<keyword evidence="19" id="KW-0539">Nucleus</keyword>
<dbReference type="GO" id="GO:0005684">
    <property type="term" value="C:U2-type spliceosomal complex"/>
    <property type="evidence" value="ECO:0007669"/>
    <property type="project" value="UniProtKB-ARBA"/>
</dbReference>
<dbReference type="InterPro" id="IPR003954">
    <property type="entry name" value="RRM_euk-type"/>
</dbReference>
<dbReference type="FunFam" id="3.30.70.330:FF:000202">
    <property type="entry name" value="HIV Tat-specific factor 1"/>
    <property type="match status" value="1"/>
</dbReference>
<keyword evidence="4" id="KW-0158">Chromosome</keyword>
<organism evidence="25 26">
    <name type="scientific">Aphis craccivora</name>
    <name type="common">Cowpea aphid</name>
    <dbReference type="NCBI Taxonomy" id="307492"/>
    <lineage>
        <taxon>Eukaryota</taxon>
        <taxon>Metazoa</taxon>
        <taxon>Ecdysozoa</taxon>
        <taxon>Arthropoda</taxon>
        <taxon>Hexapoda</taxon>
        <taxon>Insecta</taxon>
        <taxon>Pterygota</taxon>
        <taxon>Neoptera</taxon>
        <taxon>Paraneoptera</taxon>
        <taxon>Hemiptera</taxon>
        <taxon>Sternorrhyncha</taxon>
        <taxon>Aphidomorpha</taxon>
        <taxon>Aphidoidea</taxon>
        <taxon>Aphididae</taxon>
        <taxon>Aphidini</taxon>
        <taxon>Aphis</taxon>
        <taxon>Aphis</taxon>
    </lineage>
</organism>
<feature type="non-terminal residue" evidence="25">
    <location>
        <position position="1"/>
    </location>
</feature>
<accession>A0A6G0YYF9</accession>
<dbReference type="EMBL" id="VUJU01002004">
    <property type="protein sequence ID" value="KAF0762930.1"/>
    <property type="molecule type" value="Genomic_DNA"/>
</dbReference>
<keyword evidence="18" id="KW-0234">DNA repair</keyword>
<evidence type="ECO:0000256" key="9">
    <source>
        <dbReference type="ARBA" id="ARBA00022737"/>
    </source>
</evidence>
<dbReference type="PANTHER" id="PTHR47272">
    <property type="entry name" value="DDE_TNP_1_7 DOMAIN-CONTAINING PROTEIN"/>
    <property type="match status" value="1"/>
</dbReference>
<keyword evidence="11" id="KW-0832">Ubl conjugation</keyword>
<comment type="subcellular location">
    <subcellularLocation>
        <location evidence="2">Chromosome</location>
    </subcellularLocation>
    <subcellularLocation>
        <location evidence="1">Nucleus</location>
    </subcellularLocation>
</comment>
<evidence type="ECO:0000256" key="18">
    <source>
        <dbReference type="ARBA" id="ARBA00023204"/>
    </source>
</evidence>
<evidence type="ECO:0000256" key="20">
    <source>
        <dbReference type="ARBA" id="ARBA00062124"/>
    </source>
</evidence>
<evidence type="ECO:0000256" key="3">
    <source>
        <dbReference type="ARBA" id="ARBA00007747"/>
    </source>
</evidence>
<evidence type="ECO:0000313" key="25">
    <source>
        <dbReference type="EMBL" id="KAF0762930.1"/>
    </source>
</evidence>
<evidence type="ECO:0000256" key="11">
    <source>
        <dbReference type="ARBA" id="ARBA00022843"/>
    </source>
</evidence>
<dbReference type="Proteomes" id="UP000478052">
    <property type="component" value="Unassembled WGS sequence"/>
</dbReference>
<dbReference type="InterPro" id="IPR029526">
    <property type="entry name" value="PGBD"/>
</dbReference>
<evidence type="ECO:0000256" key="23">
    <source>
        <dbReference type="SAM" id="MobiDB-lite"/>
    </source>
</evidence>
<gene>
    <name evidence="25" type="ORF">FWK35_00007429</name>
</gene>
<dbReference type="Pfam" id="PF00076">
    <property type="entry name" value="RRM_1"/>
    <property type="match status" value="2"/>
</dbReference>
<keyword evidence="7" id="KW-0507">mRNA processing</keyword>
<evidence type="ECO:0000256" key="1">
    <source>
        <dbReference type="ARBA" id="ARBA00004123"/>
    </source>
</evidence>
<keyword evidence="8" id="KW-0747">Spliceosome</keyword>
<dbReference type="OrthoDB" id="10258585at2759"/>
<keyword evidence="6" id="KW-0597">Phosphoprotein</keyword>
<feature type="domain" description="RRM" evidence="24">
    <location>
        <begin position="738"/>
        <end position="824"/>
    </location>
</feature>
<feature type="region of interest" description="Disordered" evidence="23">
    <location>
        <begin position="985"/>
        <end position="1029"/>
    </location>
</feature>
<dbReference type="CDD" id="cd12281">
    <property type="entry name" value="RRM1_TatSF1_like"/>
    <property type="match status" value="1"/>
</dbReference>
<reference evidence="25 26" key="1">
    <citation type="submission" date="2019-08" db="EMBL/GenBank/DDBJ databases">
        <title>Whole genome of Aphis craccivora.</title>
        <authorList>
            <person name="Voronova N.V."/>
            <person name="Shulinski R.S."/>
            <person name="Bandarenka Y.V."/>
            <person name="Zhorov D.G."/>
            <person name="Warner D."/>
        </authorList>
    </citation>
    <scope>NUCLEOTIDE SEQUENCE [LARGE SCALE GENOMIC DNA]</scope>
    <source>
        <strain evidence="25">180601</strain>
        <tissue evidence="25">Whole Body</tissue>
    </source>
</reference>
<evidence type="ECO:0000256" key="10">
    <source>
        <dbReference type="ARBA" id="ARBA00022763"/>
    </source>
</evidence>
<keyword evidence="17" id="KW-0508">mRNA splicing</keyword>
<dbReference type="InterPro" id="IPR012677">
    <property type="entry name" value="Nucleotide-bd_a/b_plait_sf"/>
</dbReference>
<keyword evidence="10" id="KW-0227">DNA damage</keyword>
<feature type="compositionally biased region" description="Polar residues" evidence="23">
    <location>
        <begin position="1013"/>
        <end position="1023"/>
    </location>
</feature>
<evidence type="ECO:0000256" key="19">
    <source>
        <dbReference type="ARBA" id="ARBA00023242"/>
    </source>
</evidence>
<feature type="compositionally biased region" description="Basic and acidic residues" evidence="23">
    <location>
        <begin position="988"/>
        <end position="1006"/>
    </location>
</feature>
<evidence type="ECO:0000256" key="16">
    <source>
        <dbReference type="ARBA" id="ARBA00023163"/>
    </source>
</evidence>
<evidence type="ECO:0000256" key="15">
    <source>
        <dbReference type="ARBA" id="ARBA00023159"/>
    </source>
</evidence>
<dbReference type="GO" id="GO:0000398">
    <property type="term" value="P:mRNA splicing, via spliceosome"/>
    <property type="evidence" value="ECO:0007669"/>
    <property type="project" value="InterPro"/>
</dbReference>
<comment type="subunit">
    <text evidence="20">Component of the 17S U2 SnRNP complex, a ribonucleoprotein complex that contains small nuclear RNA (snRNA) U2 and a number of specific proteins. Within the 17S U2 SnRNP complex, interacts (via UHM region) directly with SF3B1. Component of a complex which is at least composed of HTATSF1/Tat-SF1, the P-TEFb complex components CDK9 and CCNT1, RNA polymerase II, SUPT5H, and NCL/nucleolin. Interacts with GTF2F2/RAP30 and POLR2A. Interacts with TCERG1/CA150. Interacts with (poly-ADP-ribosylated) RPA1; promoting HTATSF1 recruitment to DNA damage sites. Interacts (when phosphorylated) with TOPBP1; promoting recruitment of TOPBP1 to DNA damage sites during S-phase.</text>
</comment>
<evidence type="ECO:0000256" key="14">
    <source>
        <dbReference type="ARBA" id="ARBA00023015"/>
    </source>
</evidence>
<dbReference type="InterPro" id="IPR034392">
    <property type="entry name" value="TatSF1-like_RRM1"/>
</dbReference>
<dbReference type="InterPro" id="IPR000504">
    <property type="entry name" value="RRM_dom"/>
</dbReference>
<keyword evidence="12 22" id="KW-0694">RNA-binding</keyword>
<dbReference type="CDD" id="cd12282">
    <property type="entry name" value="RRM2_TatSF1_like"/>
    <property type="match status" value="1"/>
</dbReference>
<evidence type="ECO:0000256" key="22">
    <source>
        <dbReference type="PROSITE-ProRule" id="PRU00176"/>
    </source>
</evidence>
<evidence type="ECO:0000256" key="13">
    <source>
        <dbReference type="ARBA" id="ARBA00022990"/>
    </source>
</evidence>
<dbReference type="Pfam" id="PF13843">
    <property type="entry name" value="DDE_Tnp_1_7"/>
    <property type="match status" value="1"/>
</dbReference>
<keyword evidence="26" id="KW-1185">Reference proteome</keyword>
<evidence type="ECO:0000256" key="7">
    <source>
        <dbReference type="ARBA" id="ARBA00022664"/>
    </source>
</evidence>
<name>A0A6G0YYF9_APHCR</name>
<dbReference type="GO" id="GO:0006281">
    <property type="term" value="P:DNA repair"/>
    <property type="evidence" value="ECO:0007669"/>
    <property type="project" value="UniProtKB-KW"/>
</dbReference>
<dbReference type="AlphaFoldDB" id="A0A6G0YYF9"/>
<dbReference type="FunFam" id="3.30.70.330:FF:000105">
    <property type="entry name" value="HIV Tat-specific factor 1 homolog"/>
    <property type="match status" value="1"/>
</dbReference>
<keyword evidence="16" id="KW-0804">Transcription</keyword>
<evidence type="ECO:0000256" key="17">
    <source>
        <dbReference type="ARBA" id="ARBA00023187"/>
    </source>
</evidence>
<evidence type="ECO:0000256" key="2">
    <source>
        <dbReference type="ARBA" id="ARBA00004286"/>
    </source>
</evidence>
<evidence type="ECO:0000259" key="24">
    <source>
        <dbReference type="PROSITE" id="PS50102"/>
    </source>
</evidence>
<keyword evidence="14" id="KW-0805">Transcription regulation</keyword>
<evidence type="ECO:0000256" key="4">
    <source>
        <dbReference type="ARBA" id="ARBA00022454"/>
    </source>
</evidence>
<comment type="similarity">
    <text evidence="3">Belongs to the HTATSF1 family.</text>
</comment>
<feature type="compositionally biased region" description="Polar residues" evidence="23">
    <location>
        <begin position="691"/>
        <end position="708"/>
    </location>
</feature>
<feature type="region of interest" description="Disordered" evidence="23">
    <location>
        <begin position="691"/>
        <end position="727"/>
    </location>
</feature>
<dbReference type="SUPFAM" id="SSF54928">
    <property type="entry name" value="RNA-binding domain, RBD"/>
    <property type="match status" value="2"/>
</dbReference>
<evidence type="ECO:0000256" key="12">
    <source>
        <dbReference type="ARBA" id="ARBA00022884"/>
    </source>
</evidence>
<keyword evidence="13" id="KW-0007">Acetylation</keyword>
<evidence type="ECO:0000256" key="6">
    <source>
        <dbReference type="ARBA" id="ARBA00022553"/>
    </source>
</evidence>
<dbReference type="SMART" id="SM00361">
    <property type="entry name" value="RRM_1"/>
    <property type="match status" value="1"/>
</dbReference>
<dbReference type="Gene3D" id="3.30.70.330">
    <property type="match status" value="2"/>
</dbReference>
<proteinExistence type="inferred from homology"/>
<keyword evidence="5" id="KW-1017">Isopeptide bond</keyword>
<dbReference type="GO" id="GO:0003723">
    <property type="term" value="F:RNA binding"/>
    <property type="evidence" value="ECO:0007669"/>
    <property type="project" value="UniProtKB-UniRule"/>
</dbReference>
<dbReference type="GO" id="GO:0005694">
    <property type="term" value="C:chromosome"/>
    <property type="evidence" value="ECO:0007669"/>
    <property type="project" value="UniProtKB-SubCell"/>
</dbReference>
<dbReference type="SMART" id="SM00360">
    <property type="entry name" value="RRM"/>
    <property type="match status" value="2"/>
</dbReference>
<evidence type="ECO:0000256" key="5">
    <source>
        <dbReference type="ARBA" id="ARBA00022499"/>
    </source>
</evidence>
<keyword evidence="9" id="KW-0677">Repeat</keyword>
<evidence type="ECO:0000256" key="8">
    <source>
        <dbReference type="ARBA" id="ARBA00022728"/>
    </source>
</evidence>
<sequence>SDDDDIENLFNINADVLENNNFLENIFNETNKEFEDAYDNNDDEVQNVPGSSTQTSRSKKVIRDWKFEKNNFVAPDVTWKIYMGVVKMPASRVYWSNNCRFNRIADVMSRNRFYTISRYFHVEDNAIAKSPNSVGYDKLHKVRPLLNILQSNMHDTPPEERHSLDEQMIAFKGRSHLKQYMRNKPHKWGFKVFTRAGASGIMYDFEIYQGKGTCSDYGLGFSGDIVMALASELPEGKNFKIYFDNWFSSLQLTIALKEKQIFCIGTVRQDRMVKCKLKSENELKKEGRGSFNYQVETNDVALVRWYDRKSINFLSTYTSVEPLGTCKRWCMSNKKFIKVQRPHVVEEYNKFMGGVDLADMVLELYRIDIKSTKWYMRIIYWIIGVSIVNAGLLYRRHMTQRHEKPKIRLLEFQTSIAAALCEAQNTPIRKRGRPSTEIETIAPTTTPKRMYSTPTPIPDVKLDRMDHLPDMCETKERCRNCKQTTFMKCVKCKINMDSSSTSVPPDIPNSDDSNYKYIDGVCFYTDPSTKKEYTWNKEKKTWAEKGFENYEFDEILKTYKYTDKQTNISYLWDLNSNKWEVQKRETISLVEDKTFDDINDGEEFDDDDDGKGRIQRTVKRQDMSKGKYGHDGLTQTYTDPADGTVYIWDREKNAWFPKIDDDFMAHYQLSYGFNSSDNTAVNINSTNTLKTNTNGAQSIENKSESTLDASGVKSEPEKRKLPQPSEPNWFEIDEEHNTKVYVSNLPLDITEQEFIDLMQKCGLIMKDIDSGQMKIKLYTERGTNILKGDALCTYIKKESVDLALKLLDGYVFREKEIRVEKAKFTMRGEKYDPSLKPKKKKRKDKEKIKKIQEKLFDWRPDKIVGGRGKHENVVIVKNLFEKETFDNDVSLLLEYQRDLREECSKCGVVKKVIVYDRHPEGVAQINFKEPDAADACVQLLNNRWFGQRKITAETWDGKTKYKVTETPEETEERLKKWETYLVATGSTEKNDAHESDSDSVKTKSGGESDDEAPSTNQTTNNENKGFYII</sequence>
<dbReference type="InterPro" id="IPR035979">
    <property type="entry name" value="RBD_domain_sf"/>
</dbReference>
<keyword evidence="15" id="KW-0010">Activator</keyword>
<evidence type="ECO:0000256" key="21">
    <source>
        <dbReference type="ARBA" id="ARBA00073773"/>
    </source>
</evidence>
<dbReference type="PROSITE" id="PS50102">
    <property type="entry name" value="RRM"/>
    <property type="match status" value="1"/>
</dbReference>
<protein>
    <recommendedName>
        <fullName evidence="21">17S U2 SnRNP complex component HTATSF1</fullName>
    </recommendedName>
</protein>
<dbReference type="PANTHER" id="PTHR47272:SF1">
    <property type="entry name" value="PIGGYBAC TRANSPOSABLE ELEMENT-DERIVED PROTEIN 3-LIKE"/>
    <property type="match status" value="1"/>
</dbReference>
<evidence type="ECO:0000313" key="26">
    <source>
        <dbReference type="Proteomes" id="UP000478052"/>
    </source>
</evidence>
<comment type="caution">
    <text evidence="25">The sequence shown here is derived from an EMBL/GenBank/DDBJ whole genome shotgun (WGS) entry which is preliminary data.</text>
</comment>